<organism evidence="2 3">
    <name type="scientific">Algimonas ampicilliniresistens</name>
    <dbReference type="NCBI Taxonomy" id="1298735"/>
    <lineage>
        <taxon>Bacteria</taxon>
        <taxon>Pseudomonadati</taxon>
        <taxon>Pseudomonadota</taxon>
        <taxon>Alphaproteobacteria</taxon>
        <taxon>Maricaulales</taxon>
        <taxon>Robiginitomaculaceae</taxon>
        <taxon>Algimonas</taxon>
    </lineage>
</organism>
<proteinExistence type="predicted"/>
<name>A0ABQ5VAX8_9PROT</name>
<evidence type="ECO:0000256" key="1">
    <source>
        <dbReference type="SAM" id="MobiDB-lite"/>
    </source>
</evidence>
<comment type="caution">
    <text evidence="2">The sequence shown here is derived from an EMBL/GenBank/DDBJ whole genome shotgun (WGS) entry which is preliminary data.</text>
</comment>
<reference evidence="2" key="1">
    <citation type="journal article" date="2014" name="Int. J. Syst. Evol. Microbiol.">
        <title>Complete genome of a new Firmicutes species belonging to the dominant human colonic microbiota ('Ruminococcus bicirculans') reveals two chromosomes and a selective capacity to utilize plant glucans.</title>
        <authorList>
            <consortium name="NISC Comparative Sequencing Program"/>
            <person name="Wegmann U."/>
            <person name="Louis P."/>
            <person name="Goesmann A."/>
            <person name="Henrissat B."/>
            <person name="Duncan S.H."/>
            <person name="Flint H.J."/>
        </authorList>
    </citation>
    <scope>NUCLEOTIDE SEQUENCE</scope>
    <source>
        <strain evidence="2">NBRC 108219</strain>
    </source>
</reference>
<gene>
    <name evidence="2" type="ORF">GCM10007853_24570</name>
</gene>
<feature type="compositionally biased region" description="Basic and acidic residues" evidence="1">
    <location>
        <begin position="53"/>
        <end position="63"/>
    </location>
</feature>
<sequence length="63" mass="7096">MAIQRAFLSGSGRALIPDDGHEQTFYRLKHGKAQQDEQKAKSCDRGPAWNIRLENDPVKDGRS</sequence>
<feature type="compositionally biased region" description="Basic and acidic residues" evidence="1">
    <location>
        <begin position="33"/>
        <end position="44"/>
    </location>
</feature>
<evidence type="ECO:0000313" key="2">
    <source>
        <dbReference type="EMBL" id="GLQ24583.1"/>
    </source>
</evidence>
<protein>
    <submittedName>
        <fullName evidence="2">Uncharacterized protein</fullName>
    </submittedName>
</protein>
<keyword evidence="3" id="KW-1185">Reference proteome</keyword>
<dbReference type="Proteomes" id="UP001161391">
    <property type="component" value="Unassembled WGS sequence"/>
</dbReference>
<reference evidence="2" key="2">
    <citation type="submission" date="2023-01" db="EMBL/GenBank/DDBJ databases">
        <title>Draft genome sequence of Algimonas ampicilliniresistens strain NBRC 108219.</title>
        <authorList>
            <person name="Sun Q."/>
            <person name="Mori K."/>
        </authorList>
    </citation>
    <scope>NUCLEOTIDE SEQUENCE</scope>
    <source>
        <strain evidence="2">NBRC 108219</strain>
    </source>
</reference>
<feature type="region of interest" description="Disordered" evidence="1">
    <location>
        <begin position="30"/>
        <end position="63"/>
    </location>
</feature>
<evidence type="ECO:0000313" key="3">
    <source>
        <dbReference type="Proteomes" id="UP001161391"/>
    </source>
</evidence>
<accession>A0ABQ5VAX8</accession>
<dbReference type="EMBL" id="BSNK01000002">
    <property type="protein sequence ID" value="GLQ24583.1"/>
    <property type="molecule type" value="Genomic_DNA"/>
</dbReference>